<name>A0A9J6DYN9_RHIMP</name>
<dbReference type="SUPFAM" id="SSF46689">
    <property type="entry name" value="Homeodomain-like"/>
    <property type="match status" value="2"/>
</dbReference>
<proteinExistence type="predicted"/>
<dbReference type="EMBL" id="JABSTU010000006">
    <property type="protein sequence ID" value="KAH8027222.1"/>
    <property type="molecule type" value="Genomic_DNA"/>
</dbReference>
<accession>A0A9J6DYN9</accession>
<protein>
    <recommendedName>
        <fullName evidence="2">HTH psq-type domain-containing protein</fullName>
    </recommendedName>
</protein>
<gene>
    <name evidence="3" type="ORF">HPB51_003675</name>
</gene>
<dbReference type="Pfam" id="PF04218">
    <property type="entry name" value="CENP-B_N"/>
    <property type="match status" value="1"/>
</dbReference>
<dbReference type="GO" id="GO:0005634">
    <property type="term" value="C:nucleus"/>
    <property type="evidence" value="ECO:0007669"/>
    <property type="project" value="UniProtKB-SubCell"/>
</dbReference>
<keyword evidence="4" id="KW-1185">Reference proteome</keyword>
<dbReference type="InterPro" id="IPR007889">
    <property type="entry name" value="HTH_Psq"/>
</dbReference>
<evidence type="ECO:0000256" key="1">
    <source>
        <dbReference type="ARBA" id="ARBA00004123"/>
    </source>
</evidence>
<evidence type="ECO:0000313" key="3">
    <source>
        <dbReference type="EMBL" id="KAH8027222.1"/>
    </source>
</evidence>
<comment type="subcellular location">
    <subcellularLocation>
        <location evidence="1">Nucleus</location>
    </subcellularLocation>
</comment>
<comment type="caution">
    <text evidence="3">The sequence shown here is derived from an EMBL/GenBank/DDBJ whole genome shotgun (WGS) entry which is preliminary data.</text>
</comment>
<sequence>MMSRKWKVLSLEEKLDVLKATDKQPAQKRVDSAKDFGLPPSTLNSIVSKRDEIERIAALISPKGKQARGAKHKKHDEALLTWFKKACAADISFDSHILREKAMKIANRQGIADFTESNG</sequence>
<reference evidence="3" key="1">
    <citation type="journal article" date="2020" name="Cell">
        <title>Large-Scale Comparative Analyses of Tick Genomes Elucidate Their Genetic Diversity and Vector Capacities.</title>
        <authorList>
            <consortium name="Tick Genome and Microbiome Consortium (TIGMIC)"/>
            <person name="Jia N."/>
            <person name="Wang J."/>
            <person name="Shi W."/>
            <person name="Du L."/>
            <person name="Sun Y."/>
            <person name="Zhan W."/>
            <person name="Jiang J.F."/>
            <person name="Wang Q."/>
            <person name="Zhang B."/>
            <person name="Ji P."/>
            <person name="Bell-Sakyi L."/>
            <person name="Cui X.M."/>
            <person name="Yuan T.T."/>
            <person name="Jiang B.G."/>
            <person name="Yang W.F."/>
            <person name="Lam T.T."/>
            <person name="Chang Q.C."/>
            <person name="Ding S.J."/>
            <person name="Wang X.J."/>
            <person name="Zhu J.G."/>
            <person name="Ruan X.D."/>
            <person name="Zhao L."/>
            <person name="Wei J.T."/>
            <person name="Ye R.Z."/>
            <person name="Que T.C."/>
            <person name="Du C.H."/>
            <person name="Zhou Y.H."/>
            <person name="Cheng J.X."/>
            <person name="Dai P.F."/>
            <person name="Guo W.B."/>
            <person name="Han X.H."/>
            <person name="Huang E.J."/>
            <person name="Li L.F."/>
            <person name="Wei W."/>
            <person name="Gao Y.C."/>
            <person name="Liu J.Z."/>
            <person name="Shao H.Z."/>
            <person name="Wang X."/>
            <person name="Wang C.C."/>
            <person name="Yang T.C."/>
            <person name="Huo Q.B."/>
            <person name="Li W."/>
            <person name="Chen H.Y."/>
            <person name="Chen S.E."/>
            <person name="Zhou L.G."/>
            <person name="Ni X.B."/>
            <person name="Tian J.H."/>
            <person name="Sheng Y."/>
            <person name="Liu T."/>
            <person name="Pan Y.S."/>
            <person name="Xia L.Y."/>
            <person name="Li J."/>
            <person name="Zhao F."/>
            <person name="Cao W.C."/>
        </authorList>
    </citation>
    <scope>NUCLEOTIDE SEQUENCE</scope>
    <source>
        <strain evidence="3">Rmic-2018</strain>
    </source>
</reference>
<dbReference type="GO" id="GO:0003677">
    <property type="term" value="F:DNA binding"/>
    <property type="evidence" value="ECO:0007669"/>
    <property type="project" value="InterPro"/>
</dbReference>
<evidence type="ECO:0000313" key="4">
    <source>
        <dbReference type="Proteomes" id="UP000821866"/>
    </source>
</evidence>
<dbReference type="Proteomes" id="UP000821866">
    <property type="component" value="Chromosome 4"/>
</dbReference>
<feature type="domain" description="HTH psq-type" evidence="2">
    <location>
        <begin position="4"/>
        <end position="53"/>
    </location>
</feature>
<dbReference type="InterPro" id="IPR009057">
    <property type="entry name" value="Homeodomain-like_sf"/>
</dbReference>
<evidence type="ECO:0000259" key="2">
    <source>
        <dbReference type="Pfam" id="PF04218"/>
    </source>
</evidence>
<dbReference type="Gene3D" id="1.10.10.60">
    <property type="entry name" value="Homeodomain-like"/>
    <property type="match status" value="2"/>
</dbReference>
<organism evidence="3 4">
    <name type="scientific">Rhipicephalus microplus</name>
    <name type="common">Cattle tick</name>
    <name type="synonym">Boophilus microplus</name>
    <dbReference type="NCBI Taxonomy" id="6941"/>
    <lineage>
        <taxon>Eukaryota</taxon>
        <taxon>Metazoa</taxon>
        <taxon>Ecdysozoa</taxon>
        <taxon>Arthropoda</taxon>
        <taxon>Chelicerata</taxon>
        <taxon>Arachnida</taxon>
        <taxon>Acari</taxon>
        <taxon>Parasitiformes</taxon>
        <taxon>Ixodida</taxon>
        <taxon>Ixodoidea</taxon>
        <taxon>Ixodidae</taxon>
        <taxon>Rhipicephalinae</taxon>
        <taxon>Rhipicephalus</taxon>
        <taxon>Boophilus</taxon>
    </lineage>
</organism>
<reference evidence="3" key="2">
    <citation type="submission" date="2021-09" db="EMBL/GenBank/DDBJ databases">
        <authorList>
            <person name="Jia N."/>
            <person name="Wang J."/>
            <person name="Shi W."/>
            <person name="Du L."/>
            <person name="Sun Y."/>
            <person name="Zhan W."/>
            <person name="Jiang J."/>
            <person name="Wang Q."/>
            <person name="Zhang B."/>
            <person name="Ji P."/>
            <person name="Sakyi L.B."/>
            <person name="Cui X."/>
            <person name="Yuan T."/>
            <person name="Jiang B."/>
            <person name="Yang W."/>
            <person name="Lam T.T.-Y."/>
            <person name="Chang Q."/>
            <person name="Ding S."/>
            <person name="Wang X."/>
            <person name="Zhu J."/>
            <person name="Ruan X."/>
            <person name="Zhao L."/>
            <person name="Wei J."/>
            <person name="Que T."/>
            <person name="Du C."/>
            <person name="Cheng J."/>
            <person name="Dai P."/>
            <person name="Han X."/>
            <person name="Huang E."/>
            <person name="Gao Y."/>
            <person name="Liu J."/>
            <person name="Shao H."/>
            <person name="Ye R."/>
            <person name="Li L."/>
            <person name="Wei W."/>
            <person name="Wang X."/>
            <person name="Wang C."/>
            <person name="Huo Q."/>
            <person name="Li W."/>
            <person name="Guo W."/>
            <person name="Chen H."/>
            <person name="Chen S."/>
            <person name="Zhou L."/>
            <person name="Zhou L."/>
            <person name="Ni X."/>
            <person name="Tian J."/>
            <person name="Zhou Y."/>
            <person name="Sheng Y."/>
            <person name="Liu T."/>
            <person name="Pan Y."/>
            <person name="Xia L."/>
            <person name="Li J."/>
            <person name="Zhao F."/>
            <person name="Cao W."/>
        </authorList>
    </citation>
    <scope>NUCLEOTIDE SEQUENCE</scope>
    <source>
        <strain evidence="3">Rmic-2018</strain>
        <tissue evidence="3">Larvae</tissue>
    </source>
</reference>
<dbReference type="AlphaFoldDB" id="A0A9J6DYN9"/>